<evidence type="ECO:0000313" key="2">
    <source>
        <dbReference type="EMBL" id="QRQ83039.1"/>
    </source>
</evidence>
<gene>
    <name evidence="2" type="ORF">JQU52_06675</name>
</gene>
<dbReference type="AlphaFoldDB" id="A0A892ZQG3"/>
<feature type="transmembrane region" description="Helical" evidence="1">
    <location>
        <begin position="17"/>
        <end position="38"/>
    </location>
</feature>
<organism evidence="2 3">
    <name type="scientific">Paralysiella testudinis</name>
    <dbReference type="NCBI Taxonomy" id="2809020"/>
    <lineage>
        <taxon>Bacteria</taxon>
        <taxon>Pseudomonadati</taxon>
        <taxon>Pseudomonadota</taxon>
        <taxon>Betaproteobacteria</taxon>
        <taxon>Neisseriales</taxon>
        <taxon>Neisseriaceae</taxon>
        <taxon>Paralysiella</taxon>
    </lineage>
</organism>
<reference evidence="2" key="1">
    <citation type="submission" date="2021-02" db="EMBL/GenBank/DDBJ databases">
        <title>Neisseriaceae sp. 26B isolated from the cloaca of a Common Toad-headed Turtle (Mesoclemmys nasuta).</title>
        <authorList>
            <person name="Spergser J."/>
            <person name="Busse H.-J."/>
        </authorList>
    </citation>
    <scope>NUCLEOTIDE SEQUENCE</scope>
    <source>
        <strain evidence="2">26B</strain>
    </source>
</reference>
<proteinExistence type="predicted"/>
<accession>A0A892ZQG3</accession>
<protein>
    <submittedName>
        <fullName evidence="2">Uncharacterized protein</fullName>
    </submittedName>
</protein>
<evidence type="ECO:0000313" key="3">
    <source>
        <dbReference type="Proteomes" id="UP000653156"/>
    </source>
</evidence>
<evidence type="ECO:0000256" key="1">
    <source>
        <dbReference type="SAM" id="Phobius"/>
    </source>
</evidence>
<sequence length="45" mass="5012">MIVDVLKQQFATILDDFGIVCWLVIGIYVAVFTVGIIIKTIDQKA</sequence>
<dbReference type="RefSeq" id="WP_230340338.1">
    <property type="nucleotide sequence ID" value="NZ_CP069798.1"/>
</dbReference>
<name>A0A892ZQG3_9NEIS</name>
<keyword evidence="3" id="KW-1185">Reference proteome</keyword>
<keyword evidence="1" id="KW-0472">Membrane</keyword>
<dbReference type="Proteomes" id="UP000653156">
    <property type="component" value="Chromosome"/>
</dbReference>
<dbReference type="KEGG" id="ptes:JQU52_06675"/>
<dbReference type="EMBL" id="CP069798">
    <property type="protein sequence ID" value="QRQ83039.1"/>
    <property type="molecule type" value="Genomic_DNA"/>
</dbReference>
<keyword evidence="1" id="KW-1133">Transmembrane helix</keyword>
<keyword evidence="1" id="KW-0812">Transmembrane</keyword>